<evidence type="ECO:0000313" key="1">
    <source>
        <dbReference type="EMBL" id="KAJ2806860.1"/>
    </source>
</evidence>
<sequence>MSTIDTFDVHCHIHETPATLGALDKNIAYCVQATRYTDWDSVARLREEHGDRVIPAFGLHPWFVESGEIPDSWQSELKLLVKKYGGIVGECGLDKAARNPATGKKYPFEPQMALFKAQLTIAHELDVPISVHCVQAFGALADILREAEAAGTLPPRIMLHSYSGSPEMLQQVFLQGELGKRVYASYSRIVNGRNLQKTLQCIRVMPHSRVLVESDLHDASTTVLALGQAIDMVSEAYGWPLDEARMRLTENAQAGAANGIAGNDTLRYTADTNRSSTYSSAVDDDDDDGGGHGTISSNASSSSGHSGRVDKVSRLEKYKGLPESLEEGVCNLPLELDMMACPPAFREQLEAEAYTLLDLTKLLARSTLPLFLRIHETKAATTHVLLLTVPTGARRLPRVVRNALKLGWPRVTTIKIINNITSLDEELDYKIWMPRDYERYFPNLGSISYIAYNMHTGYFREMCHSMGRQQAKSVVFRASQRHMDVLNLSSRLMRYMAHANFLLTNLSLTINSEPNYPDYVFTVIRTVLLTDLAAPTNLRLNVDSTDLLYKITENKTLHFISTYPEDEGTCANSNSDELAFCKPSVRELTLRFKEIGKLGIPFAARHFPNLRRLVLTAHADVGHPSLENTLYGCMFLERWSQLSRLQLAHINDTLVQLLASSCPQLSELIVFNSATHEQLMANNSFDIHRNLIPLPNMPSMRFTPKSLHYLLTRLPLLRVLDLNYPLYVDPLTKPQDIDYSLASSLLKAVEMSNSQYPRLLRYLSIPFIPLTVHGISGILSAFQSLATLEVRLAATPRPASSSRRKLLSRVKEAIPRQTHDNKGGRRPAELNSLWIWSDWSSATSTLSQVMDLFAQSRKLPRVYVPYIAGINSPSEVETRLIMQHMKKEMPAVHAHRFEYSVCDYY</sequence>
<protein>
    <submittedName>
        <fullName evidence="1">Cut9-interacting protein scn1</fullName>
    </submittedName>
</protein>
<proteinExistence type="predicted"/>
<comment type="caution">
    <text evidence="1">The sequence shown here is derived from an EMBL/GenBank/DDBJ whole genome shotgun (WGS) entry which is preliminary data.</text>
</comment>
<keyword evidence="2" id="KW-1185">Reference proteome</keyword>
<accession>A0ACC1LG27</accession>
<dbReference type="Proteomes" id="UP001140096">
    <property type="component" value="Unassembled WGS sequence"/>
</dbReference>
<reference evidence="1" key="1">
    <citation type="submission" date="2022-07" db="EMBL/GenBank/DDBJ databases">
        <title>Phylogenomic reconstructions and comparative analyses of Kickxellomycotina fungi.</title>
        <authorList>
            <person name="Reynolds N.K."/>
            <person name="Stajich J.E."/>
            <person name="Barry K."/>
            <person name="Grigoriev I.V."/>
            <person name="Crous P."/>
            <person name="Smith M.E."/>
        </authorList>
    </citation>
    <scope>NUCLEOTIDE SEQUENCE</scope>
    <source>
        <strain evidence="1">CBS 102833</strain>
    </source>
</reference>
<evidence type="ECO:0000313" key="2">
    <source>
        <dbReference type="Proteomes" id="UP001140096"/>
    </source>
</evidence>
<organism evidence="1 2">
    <name type="scientific">Coemansia furcata</name>
    <dbReference type="NCBI Taxonomy" id="417177"/>
    <lineage>
        <taxon>Eukaryota</taxon>
        <taxon>Fungi</taxon>
        <taxon>Fungi incertae sedis</taxon>
        <taxon>Zoopagomycota</taxon>
        <taxon>Kickxellomycotina</taxon>
        <taxon>Kickxellomycetes</taxon>
        <taxon>Kickxellales</taxon>
        <taxon>Kickxellaceae</taxon>
        <taxon>Coemansia</taxon>
    </lineage>
</organism>
<name>A0ACC1LG27_9FUNG</name>
<dbReference type="EMBL" id="JANBUP010001280">
    <property type="protein sequence ID" value="KAJ2806860.1"/>
    <property type="molecule type" value="Genomic_DNA"/>
</dbReference>
<gene>
    <name evidence="1" type="primary">scn1</name>
    <name evidence="1" type="ORF">H4S07_003708</name>
</gene>